<keyword evidence="5" id="KW-1185">Reference proteome</keyword>
<dbReference type="Pfam" id="PF22664">
    <property type="entry name" value="TRI-like_N"/>
    <property type="match status" value="1"/>
</dbReference>
<protein>
    <submittedName>
        <fullName evidence="4">Transferase family-domain-containing protein</fullName>
    </submittedName>
</protein>
<evidence type="ECO:0000259" key="3">
    <source>
        <dbReference type="Pfam" id="PF22664"/>
    </source>
</evidence>
<dbReference type="PANTHER" id="PTHR31896:SF64">
    <property type="entry name" value="TRICHOTHECENE 3-O-ACETYLTRANSFERASE"/>
    <property type="match status" value="1"/>
</dbReference>
<dbReference type="PANTHER" id="PTHR31896">
    <property type="entry name" value="FAMILY REGULATORY PROTEIN, PUTATIVE (AFU_ORTHOLOGUE AFUA_3G14730)-RELATED"/>
    <property type="match status" value="1"/>
</dbReference>
<dbReference type="GO" id="GO:0016746">
    <property type="term" value="F:acyltransferase activity"/>
    <property type="evidence" value="ECO:0007669"/>
    <property type="project" value="UniProtKB-KW"/>
</dbReference>
<dbReference type="Proteomes" id="UP000327118">
    <property type="component" value="Unassembled WGS sequence"/>
</dbReference>
<dbReference type="InterPro" id="IPR054710">
    <property type="entry name" value="Tri101-like_N"/>
</dbReference>
<reference evidence="5" key="1">
    <citation type="submission" date="2019-04" db="EMBL/GenBank/DDBJ databases">
        <title>Friends and foes A comparative genomics studyof 23 Aspergillus species from section Flavi.</title>
        <authorList>
            <consortium name="DOE Joint Genome Institute"/>
            <person name="Kjaerbolling I."/>
            <person name="Vesth T."/>
            <person name="Frisvad J.C."/>
            <person name="Nybo J.L."/>
            <person name="Theobald S."/>
            <person name="Kildgaard S."/>
            <person name="Isbrandt T."/>
            <person name="Kuo A."/>
            <person name="Sato A."/>
            <person name="Lyhne E.K."/>
            <person name="Kogle M.E."/>
            <person name="Wiebenga A."/>
            <person name="Kun R.S."/>
            <person name="Lubbers R.J."/>
            <person name="Makela M.R."/>
            <person name="Barry K."/>
            <person name="Chovatia M."/>
            <person name="Clum A."/>
            <person name="Daum C."/>
            <person name="Haridas S."/>
            <person name="He G."/>
            <person name="LaButti K."/>
            <person name="Lipzen A."/>
            <person name="Mondo S."/>
            <person name="Riley R."/>
            <person name="Salamov A."/>
            <person name="Simmons B.A."/>
            <person name="Magnuson J.K."/>
            <person name="Henrissat B."/>
            <person name="Mortensen U.H."/>
            <person name="Larsen T.O."/>
            <person name="Devries R.P."/>
            <person name="Grigoriev I.V."/>
            <person name="Machida M."/>
            <person name="Baker S.E."/>
            <person name="Andersen M.R."/>
        </authorList>
    </citation>
    <scope>NUCLEOTIDE SEQUENCE [LARGE SCALE GENOMIC DNA]</scope>
    <source>
        <strain evidence="5">CBS 553.77</strain>
    </source>
</reference>
<evidence type="ECO:0000313" key="4">
    <source>
        <dbReference type="EMBL" id="KAE8349835.1"/>
    </source>
</evidence>
<proteinExistence type="predicted"/>
<dbReference type="AlphaFoldDB" id="A0A5N6YWN8"/>
<evidence type="ECO:0000256" key="1">
    <source>
        <dbReference type="ARBA" id="ARBA00022679"/>
    </source>
</evidence>
<organism evidence="4 5">
    <name type="scientific">Aspergillus coremiiformis</name>
    <dbReference type="NCBI Taxonomy" id="138285"/>
    <lineage>
        <taxon>Eukaryota</taxon>
        <taxon>Fungi</taxon>
        <taxon>Dikarya</taxon>
        <taxon>Ascomycota</taxon>
        <taxon>Pezizomycotina</taxon>
        <taxon>Eurotiomycetes</taxon>
        <taxon>Eurotiomycetidae</taxon>
        <taxon>Eurotiales</taxon>
        <taxon>Aspergillaceae</taxon>
        <taxon>Aspergillus</taxon>
        <taxon>Aspergillus subgen. Circumdati</taxon>
    </lineage>
</organism>
<feature type="domain" description="Trichothecene 3-O-acetyltransferase-like N-terminal" evidence="3">
    <location>
        <begin position="23"/>
        <end position="163"/>
    </location>
</feature>
<evidence type="ECO:0000256" key="2">
    <source>
        <dbReference type="ARBA" id="ARBA00023315"/>
    </source>
</evidence>
<dbReference type="OrthoDB" id="1862401at2759"/>
<dbReference type="Gene3D" id="3.30.559.10">
    <property type="entry name" value="Chloramphenicol acetyltransferase-like domain"/>
    <property type="match status" value="2"/>
</dbReference>
<gene>
    <name evidence="4" type="ORF">BDV28DRAFT_140352</name>
</gene>
<name>A0A5N6YWN8_9EURO</name>
<keyword evidence="1 4" id="KW-0808">Transferase</keyword>
<keyword evidence="2" id="KW-0012">Acyltransferase</keyword>
<accession>A0A5N6YWN8</accession>
<dbReference type="EMBL" id="ML739269">
    <property type="protein sequence ID" value="KAE8349835.1"/>
    <property type="molecule type" value="Genomic_DNA"/>
</dbReference>
<dbReference type="InterPro" id="IPR023213">
    <property type="entry name" value="CAT-like_dom_sf"/>
</dbReference>
<evidence type="ECO:0000313" key="5">
    <source>
        <dbReference type="Proteomes" id="UP000327118"/>
    </source>
</evidence>
<sequence length="467" mass="52090">MRLLAESEAVPRLTALERIGLKVYIRYIFPFQLDGNYQIDEVTRVLRTAYVATQRRIPAMACEAVADEDAKQAGVLKLKKLHEGEIQDFVVQDLRAPDAFPSTYAELQSTSFPVAAFDADLLCPRSEWPLAGERLPISLVQANFIRGGLLLNWSVLHLVGDGTAYYTWAKVWAEECRRAQGLDIPKPVELPVSVVRDRERVMQPSGHNSGLLQNHPEYTLLPDPLLDVPPKLLARNHRAQVFYFSPAALQTLKADASPSRAIGPSDQTWISTNDALSALLWRTTMKVQHPLDTLKGNPESVFSIALNGRLRTDPPVHPSTLGCFLEFIAISAPVRKLIGSTNLADLALKIRKAILRADGQFTDDVVTLVDQLEDVRQLVPTSFLDLPGFNCMMTSWIKFDLYSLDWGSLLGHRIGAVRLPHRGFFNGIQVVLPMAPDGGIEVVVGVEEDRMDTLLRDPLWMKYAVPR</sequence>
<dbReference type="InterPro" id="IPR051283">
    <property type="entry name" value="Sec_Metabolite_Acyltrans"/>
</dbReference>